<accession>A0ABV9D9Z8</accession>
<keyword evidence="1" id="KW-1133">Transmembrane helix</keyword>
<proteinExistence type="predicted"/>
<sequence>MSSLVRYAAEEAEHPLPMDPILYGVVAMAALLFLLLATYAFRSVHTRRR</sequence>
<feature type="transmembrane region" description="Helical" evidence="1">
    <location>
        <begin position="20"/>
        <end position="41"/>
    </location>
</feature>
<keyword evidence="1" id="KW-0812">Transmembrane</keyword>
<evidence type="ECO:0000313" key="3">
    <source>
        <dbReference type="Proteomes" id="UP001595955"/>
    </source>
</evidence>
<reference evidence="3" key="1">
    <citation type="journal article" date="2019" name="Int. J. Syst. Evol. Microbiol.">
        <title>The Global Catalogue of Microorganisms (GCM) 10K type strain sequencing project: providing services to taxonomists for standard genome sequencing and annotation.</title>
        <authorList>
            <consortium name="The Broad Institute Genomics Platform"/>
            <consortium name="The Broad Institute Genome Sequencing Center for Infectious Disease"/>
            <person name="Wu L."/>
            <person name="Ma J."/>
        </authorList>
    </citation>
    <scope>NUCLEOTIDE SEQUENCE [LARGE SCALE GENOMIC DNA]</scope>
    <source>
        <strain evidence="3">JCM 3369</strain>
    </source>
</reference>
<gene>
    <name evidence="2" type="ORF">ACFO3F_09965</name>
</gene>
<evidence type="ECO:0000313" key="2">
    <source>
        <dbReference type="EMBL" id="MFC4555572.1"/>
    </source>
</evidence>
<dbReference type="EMBL" id="JBHSGF010000006">
    <property type="protein sequence ID" value="MFC4555572.1"/>
    <property type="molecule type" value="Genomic_DNA"/>
</dbReference>
<evidence type="ECO:0000256" key="1">
    <source>
        <dbReference type="SAM" id="Phobius"/>
    </source>
</evidence>
<organism evidence="2 3">
    <name type="scientific">Georgenia faecalis</name>
    <dbReference type="NCBI Taxonomy" id="2483799"/>
    <lineage>
        <taxon>Bacteria</taxon>
        <taxon>Bacillati</taxon>
        <taxon>Actinomycetota</taxon>
        <taxon>Actinomycetes</taxon>
        <taxon>Micrococcales</taxon>
        <taxon>Bogoriellaceae</taxon>
        <taxon>Georgenia</taxon>
    </lineage>
</organism>
<dbReference type="RefSeq" id="WP_387967330.1">
    <property type="nucleotide sequence ID" value="NZ_JBHSGF010000006.1"/>
</dbReference>
<name>A0ABV9D9Z8_9MICO</name>
<keyword evidence="3" id="KW-1185">Reference proteome</keyword>
<comment type="caution">
    <text evidence="2">The sequence shown here is derived from an EMBL/GenBank/DDBJ whole genome shotgun (WGS) entry which is preliminary data.</text>
</comment>
<keyword evidence="1" id="KW-0472">Membrane</keyword>
<protein>
    <submittedName>
        <fullName evidence="2">Uncharacterized protein</fullName>
    </submittedName>
</protein>
<dbReference type="Proteomes" id="UP001595955">
    <property type="component" value="Unassembled WGS sequence"/>
</dbReference>